<gene>
    <name evidence="3" type="ORF">L9F63_020436</name>
</gene>
<dbReference type="SUPFAM" id="SSF100910">
    <property type="entry name" value="Chemosensory protein Csp2"/>
    <property type="match status" value="1"/>
</dbReference>
<feature type="compositionally biased region" description="Acidic residues" evidence="1">
    <location>
        <begin position="121"/>
        <end position="130"/>
    </location>
</feature>
<feature type="compositionally biased region" description="Basic and acidic residues" evidence="1">
    <location>
        <begin position="109"/>
        <end position="120"/>
    </location>
</feature>
<keyword evidence="4" id="KW-1185">Reference proteome</keyword>
<evidence type="ECO:0000256" key="2">
    <source>
        <dbReference type="SAM" id="SignalP"/>
    </source>
</evidence>
<name>A0AAD8ED49_DIPPU</name>
<reference evidence="3" key="2">
    <citation type="submission" date="2023-05" db="EMBL/GenBank/DDBJ databases">
        <authorList>
            <person name="Fouks B."/>
        </authorList>
    </citation>
    <scope>NUCLEOTIDE SEQUENCE</scope>
    <source>
        <strain evidence="3">Stay&amp;Tobe</strain>
        <tissue evidence="3">Testes</tissue>
    </source>
</reference>
<dbReference type="Proteomes" id="UP001233999">
    <property type="component" value="Unassembled WGS sequence"/>
</dbReference>
<evidence type="ECO:0008006" key="5">
    <source>
        <dbReference type="Google" id="ProtNLM"/>
    </source>
</evidence>
<dbReference type="PANTHER" id="PTHR11257">
    <property type="entry name" value="CHEMOSENSORY PROTEIN-RELATED"/>
    <property type="match status" value="1"/>
</dbReference>
<proteinExistence type="predicted"/>
<accession>A0AAD8ED49</accession>
<dbReference type="InterPro" id="IPR036682">
    <property type="entry name" value="OS_D_A10/PebIII_sf"/>
</dbReference>
<dbReference type="InterPro" id="IPR005055">
    <property type="entry name" value="A10/PebIII"/>
</dbReference>
<evidence type="ECO:0000256" key="1">
    <source>
        <dbReference type="SAM" id="MobiDB-lite"/>
    </source>
</evidence>
<dbReference type="AlphaFoldDB" id="A0AAD8ED49"/>
<feature type="region of interest" description="Disordered" evidence="1">
    <location>
        <begin position="109"/>
        <end position="130"/>
    </location>
</feature>
<feature type="chain" id="PRO_5041915846" description="Chemosensory protein" evidence="2">
    <location>
        <begin position="18"/>
        <end position="130"/>
    </location>
</feature>
<protein>
    <recommendedName>
        <fullName evidence="5">Chemosensory protein</fullName>
    </recommendedName>
</protein>
<reference evidence="3" key="1">
    <citation type="journal article" date="2023" name="IScience">
        <title>Live-bearing cockroach genome reveals convergent evolutionary mechanisms linked to viviparity in insects and beyond.</title>
        <authorList>
            <person name="Fouks B."/>
            <person name="Harrison M.C."/>
            <person name="Mikhailova A.A."/>
            <person name="Marchal E."/>
            <person name="English S."/>
            <person name="Carruthers M."/>
            <person name="Jennings E.C."/>
            <person name="Chiamaka E.L."/>
            <person name="Frigard R.A."/>
            <person name="Pippel M."/>
            <person name="Attardo G.M."/>
            <person name="Benoit J.B."/>
            <person name="Bornberg-Bauer E."/>
            <person name="Tobe S.S."/>
        </authorList>
    </citation>
    <scope>NUCLEOTIDE SEQUENCE</scope>
    <source>
        <strain evidence="3">Stay&amp;Tobe</strain>
    </source>
</reference>
<dbReference type="Gene3D" id="1.10.2080.10">
    <property type="entry name" value="Insect odorant-binding protein A10/Ejaculatory bulb-specific protein 3"/>
    <property type="match status" value="1"/>
</dbReference>
<sequence length="130" mass="14827">MTSLCLLLLALVAIVICSPAQDRYTTKYDNIDVDGILKSERLLKNYFNCIMGRGPCTREGQLLKELIPDALSTECKKCSEVQKKQAGKVLAYVQLNHPEMFQQVLDKYDPDGTYRKKYGVDEDDEDEDKK</sequence>
<dbReference type="Pfam" id="PF03392">
    <property type="entry name" value="OS-D"/>
    <property type="match status" value="1"/>
</dbReference>
<evidence type="ECO:0000313" key="3">
    <source>
        <dbReference type="EMBL" id="KAJ9585928.1"/>
    </source>
</evidence>
<feature type="signal peptide" evidence="2">
    <location>
        <begin position="1"/>
        <end position="17"/>
    </location>
</feature>
<dbReference type="PANTHER" id="PTHR11257:SF12">
    <property type="entry name" value="EJACULATORY BULB-SPECIFIC PROTEIN 3-RELATED"/>
    <property type="match status" value="1"/>
</dbReference>
<dbReference type="EMBL" id="JASPKZ010007235">
    <property type="protein sequence ID" value="KAJ9585928.1"/>
    <property type="molecule type" value="Genomic_DNA"/>
</dbReference>
<evidence type="ECO:0000313" key="4">
    <source>
        <dbReference type="Proteomes" id="UP001233999"/>
    </source>
</evidence>
<comment type="caution">
    <text evidence="3">The sequence shown here is derived from an EMBL/GenBank/DDBJ whole genome shotgun (WGS) entry which is preliminary data.</text>
</comment>
<organism evidence="3 4">
    <name type="scientific">Diploptera punctata</name>
    <name type="common">Pacific beetle cockroach</name>
    <dbReference type="NCBI Taxonomy" id="6984"/>
    <lineage>
        <taxon>Eukaryota</taxon>
        <taxon>Metazoa</taxon>
        <taxon>Ecdysozoa</taxon>
        <taxon>Arthropoda</taxon>
        <taxon>Hexapoda</taxon>
        <taxon>Insecta</taxon>
        <taxon>Pterygota</taxon>
        <taxon>Neoptera</taxon>
        <taxon>Polyneoptera</taxon>
        <taxon>Dictyoptera</taxon>
        <taxon>Blattodea</taxon>
        <taxon>Blaberoidea</taxon>
        <taxon>Blaberidae</taxon>
        <taxon>Diplopterinae</taxon>
        <taxon>Diploptera</taxon>
    </lineage>
</organism>
<keyword evidence="2" id="KW-0732">Signal</keyword>